<dbReference type="RefSeq" id="WP_198499886.1">
    <property type="nucleotide sequence ID" value="NZ_CP065989.1"/>
</dbReference>
<dbReference type="CDD" id="cd05013">
    <property type="entry name" value="SIS_RpiR"/>
    <property type="match status" value="1"/>
</dbReference>
<dbReference type="InterPro" id="IPR000281">
    <property type="entry name" value="HTH_RpiR"/>
</dbReference>
<dbReference type="PANTHER" id="PTHR30514:SF18">
    <property type="entry name" value="RPIR-FAMILY TRANSCRIPTIONAL REGULATOR"/>
    <property type="match status" value="1"/>
</dbReference>
<dbReference type="Gene3D" id="3.40.50.10490">
    <property type="entry name" value="Glucose-6-phosphate isomerase like protein, domain 1"/>
    <property type="match status" value="1"/>
</dbReference>
<dbReference type="Gene3D" id="1.10.10.10">
    <property type="entry name" value="Winged helix-like DNA-binding domain superfamily/Winged helix DNA-binding domain"/>
    <property type="match status" value="1"/>
</dbReference>
<feature type="domain" description="HTH rpiR-type" evidence="4">
    <location>
        <begin position="6"/>
        <end position="82"/>
    </location>
</feature>
<dbReference type="InterPro" id="IPR046348">
    <property type="entry name" value="SIS_dom_sf"/>
</dbReference>
<evidence type="ECO:0000259" key="5">
    <source>
        <dbReference type="PROSITE" id="PS51464"/>
    </source>
</evidence>
<dbReference type="Pfam" id="PF01418">
    <property type="entry name" value="HTH_6"/>
    <property type="match status" value="1"/>
</dbReference>
<name>A0A7T4DKJ6_9MICO</name>
<dbReference type="InterPro" id="IPR009057">
    <property type="entry name" value="Homeodomain-like_sf"/>
</dbReference>
<keyword evidence="1" id="KW-0805">Transcription regulation</keyword>
<gene>
    <name evidence="6" type="ORF">I6H47_02340</name>
</gene>
<evidence type="ECO:0000256" key="2">
    <source>
        <dbReference type="ARBA" id="ARBA00023125"/>
    </source>
</evidence>
<dbReference type="InterPro" id="IPR047640">
    <property type="entry name" value="RpiR-like"/>
</dbReference>
<organism evidence="6 7">
    <name type="scientific">Brevibacterium casei</name>
    <dbReference type="NCBI Taxonomy" id="33889"/>
    <lineage>
        <taxon>Bacteria</taxon>
        <taxon>Bacillati</taxon>
        <taxon>Actinomycetota</taxon>
        <taxon>Actinomycetes</taxon>
        <taxon>Micrococcales</taxon>
        <taxon>Brevibacteriaceae</taxon>
        <taxon>Brevibacterium</taxon>
    </lineage>
</organism>
<feature type="domain" description="SIS" evidence="5">
    <location>
        <begin position="125"/>
        <end position="263"/>
    </location>
</feature>
<dbReference type="InterPro" id="IPR001347">
    <property type="entry name" value="SIS_dom"/>
</dbReference>
<dbReference type="GO" id="GO:0003677">
    <property type="term" value="F:DNA binding"/>
    <property type="evidence" value="ECO:0007669"/>
    <property type="project" value="UniProtKB-KW"/>
</dbReference>
<evidence type="ECO:0000256" key="3">
    <source>
        <dbReference type="ARBA" id="ARBA00023163"/>
    </source>
</evidence>
<keyword evidence="2" id="KW-0238">DNA-binding</keyword>
<keyword evidence="3" id="KW-0804">Transcription</keyword>
<evidence type="ECO:0000313" key="6">
    <source>
        <dbReference type="EMBL" id="QQB14839.1"/>
    </source>
</evidence>
<dbReference type="PROSITE" id="PS51071">
    <property type="entry name" value="HTH_RPIR"/>
    <property type="match status" value="1"/>
</dbReference>
<evidence type="ECO:0000313" key="7">
    <source>
        <dbReference type="Proteomes" id="UP000595374"/>
    </source>
</evidence>
<proteinExistence type="predicted"/>
<evidence type="ECO:0000259" key="4">
    <source>
        <dbReference type="PROSITE" id="PS51071"/>
    </source>
</evidence>
<dbReference type="GO" id="GO:1901135">
    <property type="term" value="P:carbohydrate derivative metabolic process"/>
    <property type="evidence" value="ECO:0007669"/>
    <property type="project" value="InterPro"/>
</dbReference>
<dbReference type="PROSITE" id="PS51464">
    <property type="entry name" value="SIS"/>
    <property type="match status" value="1"/>
</dbReference>
<evidence type="ECO:0000256" key="1">
    <source>
        <dbReference type="ARBA" id="ARBA00023015"/>
    </source>
</evidence>
<dbReference type="Pfam" id="PF01380">
    <property type="entry name" value="SIS"/>
    <property type="match status" value="1"/>
</dbReference>
<accession>A0A7T4DKJ6</accession>
<dbReference type="AlphaFoldDB" id="A0A7T4DKJ6"/>
<dbReference type="Proteomes" id="UP000595374">
    <property type="component" value="Chromosome"/>
</dbReference>
<sequence length="286" mass="30465">MTDDGPSLAISLRAVMSRLTPAEKKIARAVLAAYPFAGLEPIADLAHAAGVSGPSVVRFARTLGFSGYREFQDALKAEMREREESNLSQALAPGEGAEFDAARAAFHAGIDETFDSVIGDELERTVELLAQPKRSVALVGATYTAHIADIFHAQLGSVRSGVVRVHANPLLAAADLLDLKRGDILVVLDVRRYDPAITEVVRIGKELGLTVVVFTDLWLSPAASLADRVLTAEVRAAGPADTLAPMLALVETVSELVAAELGEAAVDRLSRIDPLRLRLSRGADRL</sequence>
<dbReference type="PANTHER" id="PTHR30514">
    <property type="entry name" value="GLUCOKINASE"/>
    <property type="match status" value="1"/>
</dbReference>
<dbReference type="GO" id="GO:0003700">
    <property type="term" value="F:DNA-binding transcription factor activity"/>
    <property type="evidence" value="ECO:0007669"/>
    <property type="project" value="InterPro"/>
</dbReference>
<dbReference type="InterPro" id="IPR035472">
    <property type="entry name" value="RpiR-like_SIS"/>
</dbReference>
<dbReference type="SUPFAM" id="SSF53697">
    <property type="entry name" value="SIS domain"/>
    <property type="match status" value="1"/>
</dbReference>
<protein>
    <submittedName>
        <fullName evidence="6">MurR/RpiR family transcriptional regulator</fullName>
    </submittedName>
</protein>
<dbReference type="InterPro" id="IPR036388">
    <property type="entry name" value="WH-like_DNA-bd_sf"/>
</dbReference>
<dbReference type="GO" id="GO:0097367">
    <property type="term" value="F:carbohydrate derivative binding"/>
    <property type="evidence" value="ECO:0007669"/>
    <property type="project" value="InterPro"/>
</dbReference>
<dbReference type="EMBL" id="CP065989">
    <property type="protein sequence ID" value="QQB14839.1"/>
    <property type="molecule type" value="Genomic_DNA"/>
</dbReference>
<reference evidence="6 7" key="1">
    <citation type="submission" date="2020-12" db="EMBL/GenBank/DDBJ databases">
        <title>FDA dAtabase for Regulatory Grade micrObial Sequences (FDA-ARGOS): Supporting development and validation of Infectious Disease Dx tests.</title>
        <authorList>
            <person name="Sproer C."/>
            <person name="Gronow S."/>
            <person name="Severitt S."/>
            <person name="Schroder I."/>
            <person name="Tallon L."/>
            <person name="Sadzewicz L."/>
            <person name="Zhao X."/>
            <person name="Boylan J."/>
            <person name="Ott S."/>
            <person name="Bowen H."/>
            <person name="Vavikolanu K."/>
            <person name="Mehta A."/>
            <person name="Aluvathingal J."/>
            <person name="Nadendla S."/>
            <person name="Lowell S."/>
            <person name="Myers T."/>
            <person name="Yan Y."/>
            <person name="Sichtig H."/>
        </authorList>
    </citation>
    <scope>NUCLEOTIDE SEQUENCE [LARGE SCALE GENOMIC DNA]</scope>
    <source>
        <strain evidence="6 7">FDAARGOS_990</strain>
    </source>
</reference>
<dbReference type="SUPFAM" id="SSF46689">
    <property type="entry name" value="Homeodomain-like"/>
    <property type="match status" value="1"/>
</dbReference>